<dbReference type="Proteomes" id="UP000003676">
    <property type="component" value="Unassembled WGS sequence"/>
</dbReference>
<gene>
    <name evidence="2" type="ORF">DESPIG_01317</name>
</gene>
<evidence type="ECO:0000256" key="1">
    <source>
        <dbReference type="SAM" id="MobiDB-lite"/>
    </source>
</evidence>
<evidence type="ECO:0000313" key="2">
    <source>
        <dbReference type="EMBL" id="EEB33802.1"/>
    </source>
</evidence>
<proteinExistence type="predicted"/>
<feature type="compositionally biased region" description="Basic and acidic residues" evidence="1">
    <location>
        <begin position="35"/>
        <end position="54"/>
    </location>
</feature>
<reference evidence="2 3" key="1">
    <citation type="submission" date="2008-10" db="EMBL/GenBank/DDBJ databases">
        <title>Draft genome sequence of Desulvovibrio piger (ATCC 29098).</title>
        <authorList>
            <person name="Sudarsanam P."/>
            <person name="Ley R."/>
            <person name="Guruge J."/>
            <person name="Turnbaugh P.J."/>
            <person name="Mahowald M."/>
            <person name="Liep D."/>
            <person name="Gordon J."/>
        </authorList>
    </citation>
    <scope>NUCLEOTIDE SEQUENCE [LARGE SCALE GENOMIC DNA]</scope>
    <source>
        <strain evidence="2 3">ATCC 29098</strain>
    </source>
</reference>
<evidence type="ECO:0000313" key="3">
    <source>
        <dbReference type="Proteomes" id="UP000003676"/>
    </source>
</evidence>
<dbReference type="EMBL" id="ABXU01000030">
    <property type="protein sequence ID" value="EEB33802.1"/>
    <property type="molecule type" value="Genomic_DNA"/>
</dbReference>
<sequence length="54" mass="6007">MEAARSIERQGKSGLLLQVSPRGSRALWSNKGRQHHADGPRQGKHSKEGYLPEI</sequence>
<name>B6WTB2_9BACT</name>
<accession>B6WTB2</accession>
<feature type="region of interest" description="Disordered" evidence="1">
    <location>
        <begin position="1"/>
        <end position="54"/>
    </location>
</feature>
<organism evidence="2 3">
    <name type="scientific">Desulfovibrio piger ATCC 29098</name>
    <dbReference type="NCBI Taxonomy" id="411464"/>
    <lineage>
        <taxon>Bacteria</taxon>
        <taxon>Pseudomonadati</taxon>
        <taxon>Thermodesulfobacteriota</taxon>
        <taxon>Desulfovibrionia</taxon>
        <taxon>Desulfovibrionales</taxon>
        <taxon>Desulfovibrionaceae</taxon>
        <taxon>Desulfovibrio</taxon>
    </lineage>
</organism>
<protein>
    <submittedName>
        <fullName evidence="2">Uncharacterized protein</fullName>
    </submittedName>
</protein>
<dbReference type="HOGENOM" id="CLU_3042772_0_0_7"/>
<feature type="compositionally biased region" description="Basic and acidic residues" evidence="1">
    <location>
        <begin position="1"/>
        <end position="11"/>
    </location>
</feature>
<dbReference type="AlphaFoldDB" id="B6WTB2"/>
<comment type="caution">
    <text evidence="2">The sequence shown here is derived from an EMBL/GenBank/DDBJ whole genome shotgun (WGS) entry which is preliminary data.</text>
</comment>
<reference evidence="2 3" key="2">
    <citation type="submission" date="2008-10" db="EMBL/GenBank/DDBJ databases">
        <authorList>
            <person name="Fulton L."/>
            <person name="Clifton S."/>
            <person name="Fulton B."/>
            <person name="Xu J."/>
            <person name="Minx P."/>
            <person name="Pepin K.H."/>
            <person name="Johnson M."/>
            <person name="Bhonagiri V."/>
            <person name="Nash W.E."/>
            <person name="Mardis E.R."/>
            <person name="Wilson R.K."/>
        </authorList>
    </citation>
    <scope>NUCLEOTIDE SEQUENCE [LARGE SCALE GENOMIC DNA]</scope>
    <source>
        <strain evidence="2 3">ATCC 29098</strain>
    </source>
</reference>